<evidence type="ECO:0000256" key="1">
    <source>
        <dbReference type="ARBA" id="ARBA00023015"/>
    </source>
</evidence>
<dbReference type="Gene3D" id="1.10.1660.10">
    <property type="match status" value="1"/>
</dbReference>
<dbReference type="GeneID" id="93292970"/>
<dbReference type="PRINTS" id="PR00040">
    <property type="entry name" value="HTHMERR"/>
</dbReference>
<dbReference type="PROSITE" id="PS00552">
    <property type="entry name" value="HTH_MERR_1"/>
    <property type="match status" value="1"/>
</dbReference>
<dbReference type="Pfam" id="PF00376">
    <property type="entry name" value="MerR"/>
    <property type="match status" value="1"/>
</dbReference>
<evidence type="ECO:0000259" key="5">
    <source>
        <dbReference type="PROSITE" id="PS50937"/>
    </source>
</evidence>
<dbReference type="Proteomes" id="UP000254554">
    <property type="component" value="Unassembled WGS sequence"/>
</dbReference>
<dbReference type="InterPro" id="IPR015358">
    <property type="entry name" value="Tscrpt_reg_MerR_DNA-bd"/>
</dbReference>
<dbReference type="Pfam" id="PF09278">
    <property type="entry name" value="MerR-DNA-bind"/>
    <property type="match status" value="1"/>
</dbReference>
<gene>
    <name evidence="6" type="primary">merR1</name>
    <name evidence="6" type="ORF">NCTC11370_02193</name>
</gene>
<dbReference type="STRING" id="1094715.GCA_000236165_02041"/>
<accession>A0A377GBU6</accession>
<sequence>MALALTIGQVASLAGVSHDTIRLYERYGLIEEPPRAANGYRQYPVEAVDKLRFIQRAKTMGFALKEIQELLSIHHSSKQSCGEVRSKAQQNLAHIAEKIQELKRLEKALKALVSDCETRQPDELCSIFVSLKQKG</sequence>
<dbReference type="SUPFAM" id="SSF46955">
    <property type="entry name" value="Putative DNA-binding domain"/>
    <property type="match status" value="1"/>
</dbReference>
<evidence type="ECO:0000313" key="6">
    <source>
        <dbReference type="EMBL" id="STO22109.1"/>
    </source>
</evidence>
<dbReference type="InterPro" id="IPR047057">
    <property type="entry name" value="MerR_fam"/>
</dbReference>
<dbReference type="PROSITE" id="PS50937">
    <property type="entry name" value="HTH_MERR_2"/>
    <property type="match status" value="1"/>
</dbReference>
<evidence type="ECO:0000256" key="3">
    <source>
        <dbReference type="ARBA" id="ARBA00023163"/>
    </source>
</evidence>
<proteinExistence type="predicted"/>
<keyword evidence="3" id="KW-0804">Transcription</keyword>
<feature type="coiled-coil region" evidence="4">
    <location>
        <begin position="85"/>
        <end position="115"/>
    </location>
</feature>
<dbReference type="AlphaFoldDB" id="A0A377GBU6"/>
<name>A0A377GBU6_9GAMM</name>
<keyword evidence="2" id="KW-0238">DNA-binding</keyword>
<keyword evidence="7" id="KW-1185">Reference proteome</keyword>
<dbReference type="PANTHER" id="PTHR30204">
    <property type="entry name" value="REDOX-CYCLING DRUG-SENSING TRANSCRIPTIONAL ACTIVATOR SOXR"/>
    <property type="match status" value="1"/>
</dbReference>
<reference evidence="6 7" key="1">
    <citation type="submission" date="2018-06" db="EMBL/GenBank/DDBJ databases">
        <authorList>
            <consortium name="Pathogen Informatics"/>
            <person name="Doyle S."/>
        </authorList>
    </citation>
    <scope>NUCLEOTIDE SEQUENCE [LARGE SCALE GENOMIC DNA]</scope>
    <source>
        <strain evidence="6 7">NCTC11370</strain>
    </source>
</reference>
<evidence type="ECO:0000256" key="4">
    <source>
        <dbReference type="SAM" id="Coils"/>
    </source>
</evidence>
<dbReference type="RefSeq" id="WP_019350050.1">
    <property type="nucleotide sequence ID" value="NZ_UGGT01000001.1"/>
</dbReference>
<evidence type="ECO:0000313" key="7">
    <source>
        <dbReference type="Proteomes" id="UP000254554"/>
    </source>
</evidence>
<dbReference type="GO" id="GO:0003677">
    <property type="term" value="F:DNA binding"/>
    <property type="evidence" value="ECO:0007669"/>
    <property type="project" value="UniProtKB-KW"/>
</dbReference>
<protein>
    <submittedName>
        <fullName evidence="6">Mercuric resistance operon regulatory protein</fullName>
    </submittedName>
</protein>
<feature type="domain" description="HTH merR-type" evidence="5">
    <location>
        <begin position="4"/>
        <end position="73"/>
    </location>
</feature>
<dbReference type="InterPro" id="IPR009061">
    <property type="entry name" value="DNA-bd_dom_put_sf"/>
</dbReference>
<keyword evidence="4" id="KW-0175">Coiled coil</keyword>
<dbReference type="OrthoDB" id="9808480at2"/>
<dbReference type="EMBL" id="UGGT01000001">
    <property type="protein sequence ID" value="STO22109.1"/>
    <property type="molecule type" value="Genomic_DNA"/>
</dbReference>
<dbReference type="CDD" id="cd04770">
    <property type="entry name" value="HTH_HMRTR"/>
    <property type="match status" value="1"/>
</dbReference>
<dbReference type="SMART" id="SM00422">
    <property type="entry name" value="HTH_MERR"/>
    <property type="match status" value="1"/>
</dbReference>
<keyword evidence="1" id="KW-0805">Transcription regulation</keyword>
<evidence type="ECO:0000256" key="2">
    <source>
        <dbReference type="ARBA" id="ARBA00023125"/>
    </source>
</evidence>
<organism evidence="6 7">
    <name type="scientific">Fluoribacter dumoffii</name>
    <dbReference type="NCBI Taxonomy" id="463"/>
    <lineage>
        <taxon>Bacteria</taxon>
        <taxon>Pseudomonadati</taxon>
        <taxon>Pseudomonadota</taxon>
        <taxon>Gammaproteobacteria</taxon>
        <taxon>Legionellales</taxon>
        <taxon>Legionellaceae</taxon>
        <taxon>Fluoribacter</taxon>
    </lineage>
</organism>
<dbReference type="InterPro" id="IPR000551">
    <property type="entry name" value="MerR-type_HTH_dom"/>
</dbReference>
<dbReference type="GO" id="GO:0003700">
    <property type="term" value="F:DNA-binding transcription factor activity"/>
    <property type="evidence" value="ECO:0007669"/>
    <property type="project" value="InterPro"/>
</dbReference>
<dbReference type="PANTHER" id="PTHR30204:SF92">
    <property type="entry name" value="HTH-TYPE TRANSCRIPTIONAL REGULATOR ZNTR"/>
    <property type="match status" value="1"/>
</dbReference>